<dbReference type="EC" id="2.3.-.-" evidence="3"/>
<evidence type="ECO:0000256" key="1">
    <source>
        <dbReference type="SAM" id="MobiDB-lite"/>
    </source>
</evidence>
<organism evidence="3 4">
    <name type="scientific">Haloarchaeobius litoreus</name>
    <dbReference type="NCBI Taxonomy" id="755306"/>
    <lineage>
        <taxon>Archaea</taxon>
        <taxon>Methanobacteriati</taxon>
        <taxon>Methanobacteriota</taxon>
        <taxon>Stenosarchaea group</taxon>
        <taxon>Halobacteria</taxon>
        <taxon>Halobacteriales</taxon>
        <taxon>Halorubellaceae</taxon>
        <taxon>Haloarchaeobius</taxon>
    </lineage>
</organism>
<keyword evidence="4" id="KW-1185">Reference proteome</keyword>
<evidence type="ECO:0000313" key="3">
    <source>
        <dbReference type="EMBL" id="MFD1645770.1"/>
    </source>
</evidence>
<dbReference type="Proteomes" id="UP001597034">
    <property type="component" value="Unassembled WGS sequence"/>
</dbReference>
<feature type="region of interest" description="Disordered" evidence="1">
    <location>
        <begin position="36"/>
        <end position="58"/>
    </location>
</feature>
<dbReference type="InterPro" id="IPR016181">
    <property type="entry name" value="Acyl_CoA_acyltransferase"/>
</dbReference>
<dbReference type="PANTHER" id="PTHR43072">
    <property type="entry name" value="N-ACETYLTRANSFERASE"/>
    <property type="match status" value="1"/>
</dbReference>
<feature type="domain" description="N-acetyltransferase" evidence="2">
    <location>
        <begin position="103"/>
        <end position="265"/>
    </location>
</feature>
<keyword evidence="3" id="KW-0808">Transferase</keyword>
<reference evidence="3 4" key="1">
    <citation type="journal article" date="2019" name="Int. J. Syst. Evol. Microbiol.">
        <title>The Global Catalogue of Microorganisms (GCM) 10K type strain sequencing project: providing services to taxonomists for standard genome sequencing and annotation.</title>
        <authorList>
            <consortium name="The Broad Institute Genomics Platform"/>
            <consortium name="The Broad Institute Genome Sequencing Center for Infectious Disease"/>
            <person name="Wu L."/>
            <person name="Ma J."/>
        </authorList>
    </citation>
    <scope>NUCLEOTIDE SEQUENCE [LARGE SCALE GENOMIC DNA]</scope>
    <source>
        <strain evidence="3 4">CGMCC 1.10390</strain>
    </source>
</reference>
<dbReference type="EMBL" id="JBHUDO010000002">
    <property type="protein sequence ID" value="MFD1645770.1"/>
    <property type="molecule type" value="Genomic_DNA"/>
</dbReference>
<dbReference type="InterPro" id="IPR000182">
    <property type="entry name" value="GNAT_dom"/>
</dbReference>
<dbReference type="PROSITE" id="PS51186">
    <property type="entry name" value="GNAT"/>
    <property type="match status" value="1"/>
</dbReference>
<proteinExistence type="predicted"/>
<dbReference type="SUPFAM" id="SSF55729">
    <property type="entry name" value="Acyl-CoA N-acyltransferases (Nat)"/>
    <property type="match status" value="1"/>
</dbReference>
<sequence>MGRFEQFEHDRRRRIYEYVESQGAVEPETVRRNVLVTPETSSKPARSGPNLPPSTPMSFQEFRDHVSTLEREGYLTERDGRLRVAFPMTEDETTVELDDETEATVRPARQEDMDGIVDVVESIAAEDAYAVARRLADQVAREDVLLRHNEGGNRVFFVATVDDEAIGWLHVEAVSSPMMDHTAELTVGVLEQYRGHGLGSTLMERGLDWAREQGLRKVYQSLPATNEQAIGFLEDAGWSVESTREGHYHVDDELVDEVQLAVWLDE</sequence>
<evidence type="ECO:0000259" key="2">
    <source>
        <dbReference type="PROSITE" id="PS51186"/>
    </source>
</evidence>
<keyword evidence="3" id="KW-0012">Acyltransferase</keyword>
<dbReference type="RefSeq" id="WP_256398713.1">
    <property type="nucleotide sequence ID" value="NZ_JANHJR010000001.1"/>
</dbReference>
<dbReference type="AlphaFoldDB" id="A0ABD6DK72"/>
<gene>
    <name evidence="3" type="ORF">ACFSBL_08755</name>
</gene>
<dbReference type="Pfam" id="PF00583">
    <property type="entry name" value="Acetyltransf_1"/>
    <property type="match status" value="1"/>
</dbReference>
<dbReference type="CDD" id="cd04301">
    <property type="entry name" value="NAT_SF"/>
    <property type="match status" value="1"/>
</dbReference>
<name>A0ABD6DK72_9EURY</name>
<protein>
    <submittedName>
        <fullName evidence="3">GNAT family N-acetyltransferase</fullName>
        <ecNumber evidence="3">2.3.-.-</ecNumber>
    </submittedName>
</protein>
<evidence type="ECO:0000313" key="4">
    <source>
        <dbReference type="Proteomes" id="UP001597034"/>
    </source>
</evidence>
<dbReference type="PANTHER" id="PTHR43072:SF52">
    <property type="entry name" value="GCN5-RELATED N-ACETYLTRANSFERASE"/>
    <property type="match status" value="1"/>
</dbReference>
<comment type="caution">
    <text evidence="3">The sequence shown here is derived from an EMBL/GenBank/DDBJ whole genome shotgun (WGS) entry which is preliminary data.</text>
</comment>
<accession>A0ABD6DK72</accession>
<dbReference type="Gene3D" id="3.40.630.30">
    <property type="match status" value="1"/>
</dbReference>
<dbReference type="GO" id="GO:0016746">
    <property type="term" value="F:acyltransferase activity"/>
    <property type="evidence" value="ECO:0007669"/>
    <property type="project" value="UniProtKB-KW"/>
</dbReference>